<dbReference type="Pfam" id="PF00581">
    <property type="entry name" value="Rhodanese"/>
    <property type="match status" value="1"/>
</dbReference>
<evidence type="ECO:0000259" key="1">
    <source>
        <dbReference type="PROSITE" id="PS50206"/>
    </source>
</evidence>
<sequence length="168" mass="19152">MIKLSLWIKSVEVFYLLQVRSVEAKEALRLQKENNFVILDVRPEAEFKEAHPPGAINVQIYRLIKEWTAWDIARRAAFAFFGIFSGTEENPEFLQTGVESQLDKDAKIIVACATGGTMKPSQNLPEGQQSRSLIAAYLLVLNGYKNVYHLEGGLYKWFKEELPEVSEE</sequence>
<protein>
    <recommendedName>
        <fullName evidence="1">Rhodanese domain-containing protein</fullName>
    </recommendedName>
</protein>
<reference evidence="2 3" key="1">
    <citation type="submission" date="2014-04" db="EMBL/GenBank/DDBJ databases">
        <authorList>
            <consortium name="International Citrus Genome Consortium"/>
            <person name="Gmitter F."/>
            <person name="Chen C."/>
            <person name="Farmerie W."/>
            <person name="Harkins T."/>
            <person name="Desany B."/>
            <person name="Mohiuddin M."/>
            <person name="Kodira C."/>
            <person name="Borodovsky M."/>
            <person name="Lomsadze A."/>
            <person name="Burns P."/>
            <person name="Jenkins J."/>
            <person name="Prochnik S."/>
            <person name="Shu S."/>
            <person name="Chapman J."/>
            <person name="Pitluck S."/>
            <person name="Schmutz J."/>
            <person name="Rokhsar D."/>
        </authorList>
    </citation>
    <scope>NUCLEOTIDE SEQUENCE</scope>
</reference>
<evidence type="ECO:0000313" key="3">
    <source>
        <dbReference type="Proteomes" id="UP000027120"/>
    </source>
</evidence>
<dbReference type="SUPFAM" id="SSF52821">
    <property type="entry name" value="Rhodanese/Cell cycle control phosphatase"/>
    <property type="match status" value="1"/>
</dbReference>
<organism evidence="2 3">
    <name type="scientific">Citrus sinensis</name>
    <name type="common">Sweet orange</name>
    <name type="synonym">Citrus aurantium var. sinensis</name>
    <dbReference type="NCBI Taxonomy" id="2711"/>
    <lineage>
        <taxon>Eukaryota</taxon>
        <taxon>Viridiplantae</taxon>
        <taxon>Streptophyta</taxon>
        <taxon>Embryophyta</taxon>
        <taxon>Tracheophyta</taxon>
        <taxon>Spermatophyta</taxon>
        <taxon>Magnoliopsida</taxon>
        <taxon>eudicotyledons</taxon>
        <taxon>Gunneridae</taxon>
        <taxon>Pentapetalae</taxon>
        <taxon>rosids</taxon>
        <taxon>malvids</taxon>
        <taxon>Sapindales</taxon>
        <taxon>Rutaceae</taxon>
        <taxon>Aurantioideae</taxon>
        <taxon>Citrus</taxon>
    </lineage>
</organism>
<dbReference type="InterPro" id="IPR036873">
    <property type="entry name" value="Rhodanese-like_dom_sf"/>
</dbReference>
<proteinExistence type="predicted"/>
<dbReference type="FunFam" id="3.40.250.10:FF:000032">
    <property type="entry name" value="Rhodanese-like domain-containing protein 14, chloroplastic"/>
    <property type="match status" value="1"/>
</dbReference>
<keyword evidence="3" id="KW-1185">Reference proteome</keyword>
<dbReference type="InterPro" id="IPR001763">
    <property type="entry name" value="Rhodanese-like_dom"/>
</dbReference>
<gene>
    <name evidence="2" type="ORF">CISIN_1g026264mg</name>
</gene>
<dbReference type="PANTHER" id="PTHR44920:SF1">
    <property type="entry name" value="RHODANESE-LIKE DOMAIN-CONTAINING PROTEIN 14, CHLOROPLASTIC"/>
    <property type="match status" value="1"/>
</dbReference>
<dbReference type="Proteomes" id="UP000027120">
    <property type="component" value="Unassembled WGS sequence"/>
</dbReference>
<dbReference type="AlphaFoldDB" id="A0A067F954"/>
<dbReference type="EMBL" id="KK784938">
    <property type="protein sequence ID" value="KDO59681.1"/>
    <property type="molecule type" value="Genomic_DNA"/>
</dbReference>
<dbReference type="SMART" id="SM00450">
    <property type="entry name" value="RHOD"/>
    <property type="match status" value="1"/>
</dbReference>
<dbReference type="CDD" id="cd00158">
    <property type="entry name" value="RHOD"/>
    <property type="match status" value="1"/>
</dbReference>
<name>A0A067F954_CITSI</name>
<feature type="domain" description="Rhodanese" evidence="1">
    <location>
        <begin position="32"/>
        <end position="166"/>
    </location>
</feature>
<dbReference type="Gene3D" id="3.40.250.10">
    <property type="entry name" value="Rhodanese-like domain"/>
    <property type="match status" value="1"/>
</dbReference>
<accession>A0A067F954</accession>
<dbReference type="PANTHER" id="PTHR44920">
    <property type="entry name" value="RHODANESE-LIKE DOMAIN-CONTAINING PROTEIN 14, CHLOROPLASTIC-RELATED"/>
    <property type="match status" value="1"/>
</dbReference>
<evidence type="ECO:0000313" key="2">
    <source>
        <dbReference type="EMBL" id="KDO59681.1"/>
    </source>
</evidence>
<dbReference type="PROSITE" id="PS50206">
    <property type="entry name" value="RHODANESE_3"/>
    <property type="match status" value="1"/>
</dbReference>
<dbReference type="SMR" id="A0A067F954"/>
<dbReference type="InterPro" id="IPR043186">
    <property type="entry name" value="Str14"/>
</dbReference>